<sequence>MVQVEVSAVVAAAGQLTLAGQWGVARALLEATQATEPVDVRTVALALAEVSVDEDFARRTQTGERSLAALGRALELLPDATVRWDAALLQLRSEYSPALFSGAAERGESLVAQAVVLRDIAPDDRRAGTAAFYAGAIADNLLSDSDTAFRHYTEALKLGENASDDLVISLALRHLGDHAHTAGDLQLARAQWERSTELRQKIGHLLGTLAQQVLLCVLLKAEGNEAGSRALATEVHRWAGQAGIPFIEQQTAEMMV</sequence>
<reference evidence="1 2" key="1">
    <citation type="submission" date="2019-03" db="EMBL/GenBank/DDBJ databases">
        <title>Draft genome sequences of novel Actinobacteria.</title>
        <authorList>
            <person name="Sahin N."/>
            <person name="Ay H."/>
            <person name="Saygin H."/>
        </authorList>
    </citation>
    <scope>NUCLEOTIDE SEQUENCE [LARGE SCALE GENOMIC DNA]</scope>
    <source>
        <strain evidence="1 2">JCM 30547</strain>
    </source>
</reference>
<dbReference type="InterPro" id="IPR011990">
    <property type="entry name" value="TPR-like_helical_dom_sf"/>
</dbReference>
<accession>A0A4R4QDK8</accession>
<dbReference type="Gene3D" id="1.25.40.10">
    <property type="entry name" value="Tetratricopeptide repeat domain"/>
    <property type="match status" value="1"/>
</dbReference>
<dbReference type="OrthoDB" id="3824872at2"/>
<protein>
    <recommendedName>
        <fullName evidence="3">Tetratricopeptide repeat protein</fullName>
    </recommendedName>
</protein>
<evidence type="ECO:0000313" key="2">
    <source>
        <dbReference type="Proteomes" id="UP000295075"/>
    </source>
</evidence>
<organism evidence="1 2">
    <name type="scientific">Kribbella albertanoniae</name>
    <dbReference type="NCBI Taxonomy" id="1266829"/>
    <lineage>
        <taxon>Bacteria</taxon>
        <taxon>Bacillati</taxon>
        <taxon>Actinomycetota</taxon>
        <taxon>Actinomycetes</taxon>
        <taxon>Propionibacteriales</taxon>
        <taxon>Kribbellaceae</taxon>
        <taxon>Kribbella</taxon>
    </lineage>
</organism>
<dbReference type="RefSeq" id="WP_132403291.1">
    <property type="nucleotide sequence ID" value="NZ_SMKA01000015.1"/>
</dbReference>
<dbReference type="EMBL" id="SMKA01000015">
    <property type="protein sequence ID" value="TDC33269.1"/>
    <property type="molecule type" value="Genomic_DNA"/>
</dbReference>
<evidence type="ECO:0000313" key="1">
    <source>
        <dbReference type="EMBL" id="TDC33269.1"/>
    </source>
</evidence>
<keyword evidence="2" id="KW-1185">Reference proteome</keyword>
<dbReference type="Proteomes" id="UP000295075">
    <property type="component" value="Unassembled WGS sequence"/>
</dbReference>
<gene>
    <name evidence="1" type="ORF">E1261_06310</name>
</gene>
<comment type="caution">
    <text evidence="1">The sequence shown here is derived from an EMBL/GenBank/DDBJ whole genome shotgun (WGS) entry which is preliminary data.</text>
</comment>
<evidence type="ECO:0008006" key="3">
    <source>
        <dbReference type="Google" id="ProtNLM"/>
    </source>
</evidence>
<dbReference type="SUPFAM" id="SSF48452">
    <property type="entry name" value="TPR-like"/>
    <property type="match status" value="1"/>
</dbReference>
<proteinExistence type="predicted"/>
<dbReference type="AlphaFoldDB" id="A0A4R4QDK8"/>
<name>A0A4R4QDK8_9ACTN</name>